<evidence type="ECO:0000313" key="2">
    <source>
        <dbReference type="Proteomes" id="UP000025171"/>
    </source>
</evidence>
<accession>A0A059FCN4</accession>
<dbReference type="STRING" id="1280950.HJO_15538"/>
<sequence length="63" mass="7558">MCLPLDDTAMLCWLKQQVRVIEVWREELACRPEIEIAMVTRLERHYAWLTSEIMRLDTPRRAA</sequence>
<keyword evidence="2" id="KW-1185">Reference proteome</keyword>
<protein>
    <submittedName>
        <fullName evidence="1">Uncharacterized protein</fullName>
    </submittedName>
</protein>
<proteinExistence type="predicted"/>
<dbReference type="AlphaFoldDB" id="A0A059FCN4"/>
<evidence type="ECO:0000313" key="1">
    <source>
        <dbReference type="EMBL" id="KCZ88288.1"/>
    </source>
</evidence>
<gene>
    <name evidence="1" type="ORF">HJO_15538</name>
</gene>
<dbReference type="OrthoDB" id="7620151at2"/>
<organism evidence="1 2">
    <name type="scientific">Hyphomonas johnsonii MHS-2</name>
    <dbReference type="NCBI Taxonomy" id="1280950"/>
    <lineage>
        <taxon>Bacteria</taxon>
        <taxon>Pseudomonadati</taxon>
        <taxon>Pseudomonadota</taxon>
        <taxon>Alphaproteobacteria</taxon>
        <taxon>Hyphomonadales</taxon>
        <taxon>Hyphomonadaceae</taxon>
        <taxon>Hyphomonas</taxon>
    </lineage>
</organism>
<dbReference type="PATRIC" id="fig|1280950.3.peg.3119"/>
<dbReference type="Proteomes" id="UP000025171">
    <property type="component" value="Unassembled WGS sequence"/>
</dbReference>
<name>A0A059FCN4_9PROT</name>
<dbReference type="EMBL" id="ARYK01000010">
    <property type="protein sequence ID" value="KCZ88288.1"/>
    <property type="molecule type" value="Genomic_DNA"/>
</dbReference>
<reference evidence="1 2" key="1">
    <citation type="journal article" date="2014" name="Antonie Van Leeuwenhoek">
        <title>Hyphomonas beringensis sp. nov. and Hyphomonas chukchiensis sp. nov., isolated from surface seawater of the Bering Sea and Chukchi Sea.</title>
        <authorList>
            <person name="Li C."/>
            <person name="Lai Q."/>
            <person name="Li G."/>
            <person name="Dong C."/>
            <person name="Wang J."/>
            <person name="Liao Y."/>
            <person name="Shao Z."/>
        </authorList>
    </citation>
    <scope>NUCLEOTIDE SEQUENCE [LARGE SCALE GENOMIC DNA]</scope>
    <source>
        <strain evidence="1 2">MHS-2</strain>
    </source>
</reference>
<comment type="caution">
    <text evidence="1">The sequence shown here is derived from an EMBL/GenBank/DDBJ whole genome shotgun (WGS) entry which is preliminary data.</text>
</comment>
<dbReference type="RefSeq" id="WP_035618801.1">
    <property type="nucleotide sequence ID" value="NZ_ARYK01000010.1"/>
</dbReference>